<dbReference type="Proteomes" id="UP000009234">
    <property type="component" value="Chromosome"/>
</dbReference>
<protein>
    <recommendedName>
        <fullName evidence="1">YqbQ/XkdQ domain-containing protein</fullName>
    </recommendedName>
</protein>
<reference evidence="3" key="1">
    <citation type="submission" date="2011-05" db="EMBL/GenBank/DDBJ databases">
        <title>Complete sequence of Desulfotomaculum ruminis DSM 2154.</title>
        <authorList>
            <person name="Lucas S."/>
            <person name="Copeland A."/>
            <person name="Lapidus A."/>
            <person name="Cheng J.-F."/>
            <person name="Goodwin L."/>
            <person name="Pitluck S."/>
            <person name="Lu M."/>
            <person name="Detter J.C."/>
            <person name="Han C."/>
            <person name="Tapia R."/>
            <person name="Land M."/>
            <person name="Hauser L."/>
            <person name="Kyrpides N."/>
            <person name="Ivanova N."/>
            <person name="Mikhailova N."/>
            <person name="Pagani I."/>
            <person name="Stams A.J.M."/>
            <person name="Plugge C.M."/>
            <person name="Muyzer G."/>
            <person name="Kuever J."/>
            <person name="Parshina S.N."/>
            <person name="Ivanova A.E."/>
            <person name="Nazina T.N."/>
            <person name="Brambilla E."/>
            <person name="Spring S."/>
            <person name="Klenk H.-P."/>
            <person name="Woyke T."/>
        </authorList>
    </citation>
    <scope>NUCLEOTIDE SEQUENCE [LARGE SCALE GENOMIC DNA]</scope>
    <source>
        <strain evidence="3">ATCC 23193 / DSM 2154 / NCIB 8452 / DL</strain>
    </source>
</reference>
<name>F6DLQ7_DESRL</name>
<keyword evidence="3" id="KW-1185">Reference proteome</keyword>
<sequence length="334" mass="37069">MMVNPGLNFYEVVLANQHFLREIVESITLKESLDEMAYSAEVKMVVTADFPGIQPGQEIRVSGVPFGGTSRVYLLQPGVVWEVESSNSGVKHLSVTVYDRTIYLAKSYEDYLFPAGQTASQRLRQYAADWGITLANVPETAVPLAKTGSRYRNNTIYNMIMSDLKETVEKGGEMYRPRMTPNGLELFKLGGNQEVWVLEPEQNVKDVTQRRSIDKAVTQVKVLGNAPEDRRSPVLAIVKGETEKYGTLQKIITESTITNAGEAKGKGEKHLAGLEETFDVTGIDINTIRAGDKVQFSGMELLVTSVKHELGNPGQMSLQLASPQDVRRRYYGSL</sequence>
<dbReference type="HOGENOM" id="CLU_876153_0_0_9"/>
<proteinExistence type="predicted"/>
<evidence type="ECO:0000259" key="1">
    <source>
        <dbReference type="Pfam" id="PF24032"/>
    </source>
</evidence>
<evidence type="ECO:0000313" key="3">
    <source>
        <dbReference type="Proteomes" id="UP000009234"/>
    </source>
</evidence>
<dbReference type="eggNOG" id="ENOG502Z7V6">
    <property type="taxonomic scope" value="Bacteria"/>
</dbReference>
<dbReference type="STRING" id="696281.Desru_3496"/>
<dbReference type="InterPro" id="IPR056937">
    <property type="entry name" value="YqbQ/XkdQ"/>
</dbReference>
<dbReference type="AlphaFoldDB" id="F6DLQ7"/>
<gene>
    <name evidence="2" type="ordered locus">Desru_3496</name>
</gene>
<dbReference type="RefSeq" id="WP_013843445.1">
    <property type="nucleotide sequence ID" value="NC_015589.1"/>
</dbReference>
<dbReference type="KEGG" id="dru:Desru_3496"/>
<feature type="domain" description="YqbQ/XkdQ" evidence="1">
    <location>
        <begin position="27"/>
        <end position="320"/>
    </location>
</feature>
<evidence type="ECO:0000313" key="2">
    <source>
        <dbReference type="EMBL" id="AEG61699.1"/>
    </source>
</evidence>
<reference evidence="2 3" key="2">
    <citation type="journal article" date="2012" name="Stand. Genomic Sci.">
        <title>Complete genome sequence of the sulfate-reducing firmicute Desulfotomaculum ruminis type strain (DL(T)).</title>
        <authorList>
            <person name="Spring S."/>
            <person name="Visser M."/>
            <person name="Lu M."/>
            <person name="Copeland A."/>
            <person name="Lapidus A."/>
            <person name="Lucas S."/>
            <person name="Cheng J.F."/>
            <person name="Han C."/>
            <person name="Tapia R."/>
            <person name="Goodwin L.A."/>
            <person name="Pitluck S."/>
            <person name="Ivanova N."/>
            <person name="Land M."/>
            <person name="Hauser L."/>
            <person name="Larimer F."/>
            <person name="Rohde M."/>
            <person name="Goker M."/>
            <person name="Detter J.C."/>
            <person name="Kyrpides N.C."/>
            <person name="Woyke T."/>
            <person name="Schaap P.J."/>
            <person name="Plugge C.M."/>
            <person name="Muyzer G."/>
            <person name="Kuever J."/>
            <person name="Pereira I.A."/>
            <person name="Parshina S.N."/>
            <person name="Bernier-Latmani R."/>
            <person name="Stams A.J."/>
            <person name="Klenk H.P."/>
        </authorList>
    </citation>
    <scope>NUCLEOTIDE SEQUENCE [LARGE SCALE GENOMIC DNA]</scope>
    <source>
        <strain evidence="3">ATCC 23193 / DSM 2154 / NCIB 8452 / DL</strain>
    </source>
</reference>
<dbReference type="Pfam" id="PF24032">
    <property type="entry name" value="YQBQ"/>
    <property type="match status" value="1"/>
</dbReference>
<dbReference type="EMBL" id="CP002780">
    <property type="protein sequence ID" value="AEG61699.1"/>
    <property type="molecule type" value="Genomic_DNA"/>
</dbReference>
<organism evidence="2 3">
    <name type="scientific">Desulforamulus ruminis (strain ATCC 23193 / DSM 2154 / NCIMB 8452 / DL)</name>
    <name type="common">Desulfotomaculum ruminis</name>
    <dbReference type="NCBI Taxonomy" id="696281"/>
    <lineage>
        <taxon>Bacteria</taxon>
        <taxon>Bacillati</taxon>
        <taxon>Bacillota</taxon>
        <taxon>Clostridia</taxon>
        <taxon>Eubacteriales</taxon>
        <taxon>Peptococcaceae</taxon>
        <taxon>Desulforamulus</taxon>
    </lineage>
</organism>
<accession>F6DLQ7</accession>